<dbReference type="Gene3D" id="3.40.50.2300">
    <property type="match status" value="1"/>
</dbReference>
<sequence length="344" mass="39499">MPEKIKIDPESQTPVYKQIVGQVEQLVRSGEYPEGYLLPSMNELSATLDISKETVKKAYSILRNKGCIDAKQGKGFYVAATGTSNKLNILLLFDKLSTYKQVLFNSFAEEIGSAAEVTIRLHNQNVDLLEYYIDENLDLFDYYVITPHFPLDAATRKRVLKILTRIPNRKLIMVDYWMKELPGNYGAVYQDFDNDAYEGLGYGLKKLKSYSKLNVVTLPSSLYYSSVSKAVERFCRDNDIAVEFHTKITPEIIREKEVYLILNSQYDLGLIELVRRARERNYKVGRDISIISYNESPINEIILNGLTTISTDFRQMGILVARMILDKAPAKIKCDFQMIRRNTF</sequence>
<evidence type="ECO:0000313" key="6">
    <source>
        <dbReference type="Proteomes" id="UP000886844"/>
    </source>
</evidence>
<evidence type="ECO:0000313" key="5">
    <source>
        <dbReference type="EMBL" id="HIY67963.1"/>
    </source>
</evidence>
<comment type="caution">
    <text evidence="5">The sequence shown here is derived from an EMBL/GenBank/DDBJ whole genome shotgun (WGS) entry which is preliminary data.</text>
</comment>
<dbReference type="Pfam" id="PF00392">
    <property type="entry name" value="GntR"/>
    <property type="match status" value="1"/>
</dbReference>
<dbReference type="InterPro" id="IPR046335">
    <property type="entry name" value="LacI/GalR-like_sensor"/>
</dbReference>
<reference evidence="5" key="2">
    <citation type="submission" date="2021-04" db="EMBL/GenBank/DDBJ databases">
        <authorList>
            <person name="Gilroy R."/>
        </authorList>
    </citation>
    <scope>NUCLEOTIDE SEQUENCE</scope>
    <source>
        <strain evidence="5">5134</strain>
    </source>
</reference>
<dbReference type="PANTHER" id="PTHR38445">
    <property type="entry name" value="HTH-TYPE TRANSCRIPTIONAL REPRESSOR YTRA"/>
    <property type="match status" value="1"/>
</dbReference>
<dbReference type="PANTHER" id="PTHR38445:SF9">
    <property type="entry name" value="HTH-TYPE TRANSCRIPTIONAL REPRESSOR YTRA"/>
    <property type="match status" value="1"/>
</dbReference>
<keyword evidence="1" id="KW-0805">Transcription regulation</keyword>
<evidence type="ECO:0000256" key="3">
    <source>
        <dbReference type="ARBA" id="ARBA00023163"/>
    </source>
</evidence>
<gene>
    <name evidence="5" type="ORF">H9828_00940</name>
</gene>
<dbReference type="CDD" id="cd07377">
    <property type="entry name" value="WHTH_GntR"/>
    <property type="match status" value="1"/>
</dbReference>
<reference evidence="5" key="1">
    <citation type="journal article" date="2021" name="PeerJ">
        <title>Extensive microbial diversity within the chicken gut microbiome revealed by metagenomics and culture.</title>
        <authorList>
            <person name="Gilroy R."/>
            <person name="Ravi A."/>
            <person name="Getino M."/>
            <person name="Pursley I."/>
            <person name="Horton D.L."/>
            <person name="Alikhan N.F."/>
            <person name="Baker D."/>
            <person name="Gharbi K."/>
            <person name="Hall N."/>
            <person name="Watson M."/>
            <person name="Adriaenssens E.M."/>
            <person name="Foster-Nyarko E."/>
            <person name="Jarju S."/>
            <person name="Secka A."/>
            <person name="Antonio M."/>
            <person name="Oren A."/>
            <person name="Chaudhuri R.R."/>
            <person name="La Ragione R."/>
            <person name="Hildebrand F."/>
            <person name="Pallen M.J."/>
        </authorList>
    </citation>
    <scope>NUCLEOTIDE SEQUENCE</scope>
    <source>
        <strain evidence="5">5134</strain>
    </source>
</reference>
<evidence type="ECO:0000256" key="2">
    <source>
        <dbReference type="ARBA" id="ARBA00023125"/>
    </source>
</evidence>
<organism evidence="5 6">
    <name type="scientific">Candidatus Alistipes intestinigallinarum</name>
    <dbReference type="NCBI Taxonomy" id="2838440"/>
    <lineage>
        <taxon>Bacteria</taxon>
        <taxon>Pseudomonadati</taxon>
        <taxon>Bacteroidota</taxon>
        <taxon>Bacteroidia</taxon>
        <taxon>Bacteroidales</taxon>
        <taxon>Rikenellaceae</taxon>
        <taxon>Alistipes</taxon>
    </lineage>
</organism>
<dbReference type="AlphaFoldDB" id="A0A9D1YZ84"/>
<dbReference type="SUPFAM" id="SSF46785">
    <property type="entry name" value="Winged helix' DNA-binding domain"/>
    <property type="match status" value="1"/>
</dbReference>
<dbReference type="InterPro" id="IPR000524">
    <property type="entry name" value="Tscrpt_reg_HTH_GntR"/>
</dbReference>
<dbReference type="SMART" id="SM00345">
    <property type="entry name" value="HTH_GNTR"/>
    <property type="match status" value="1"/>
</dbReference>
<dbReference type="Gene3D" id="1.10.10.10">
    <property type="entry name" value="Winged helix-like DNA-binding domain superfamily/Winged helix DNA-binding domain"/>
    <property type="match status" value="1"/>
</dbReference>
<accession>A0A9D1YZ84</accession>
<keyword evidence="2" id="KW-0238">DNA-binding</keyword>
<evidence type="ECO:0000259" key="4">
    <source>
        <dbReference type="PROSITE" id="PS50949"/>
    </source>
</evidence>
<dbReference type="InterPro" id="IPR036388">
    <property type="entry name" value="WH-like_DNA-bd_sf"/>
</dbReference>
<proteinExistence type="predicted"/>
<protein>
    <submittedName>
        <fullName evidence="5">GntR family transcriptional regulator</fullName>
    </submittedName>
</protein>
<dbReference type="InterPro" id="IPR028082">
    <property type="entry name" value="Peripla_BP_I"/>
</dbReference>
<dbReference type="EMBL" id="DXDA01000007">
    <property type="protein sequence ID" value="HIY67963.1"/>
    <property type="molecule type" value="Genomic_DNA"/>
</dbReference>
<dbReference type="SUPFAM" id="SSF53822">
    <property type="entry name" value="Periplasmic binding protein-like I"/>
    <property type="match status" value="1"/>
</dbReference>
<evidence type="ECO:0000256" key="1">
    <source>
        <dbReference type="ARBA" id="ARBA00023015"/>
    </source>
</evidence>
<name>A0A9D1YZ84_9BACT</name>
<dbReference type="PROSITE" id="PS50949">
    <property type="entry name" value="HTH_GNTR"/>
    <property type="match status" value="1"/>
</dbReference>
<dbReference type="Pfam" id="PF13377">
    <property type="entry name" value="Peripla_BP_3"/>
    <property type="match status" value="1"/>
</dbReference>
<keyword evidence="3" id="KW-0804">Transcription</keyword>
<dbReference type="InterPro" id="IPR036390">
    <property type="entry name" value="WH_DNA-bd_sf"/>
</dbReference>
<dbReference type="GO" id="GO:0003677">
    <property type="term" value="F:DNA binding"/>
    <property type="evidence" value="ECO:0007669"/>
    <property type="project" value="UniProtKB-KW"/>
</dbReference>
<dbReference type="Proteomes" id="UP000886844">
    <property type="component" value="Unassembled WGS sequence"/>
</dbReference>
<dbReference type="GO" id="GO:0003700">
    <property type="term" value="F:DNA-binding transcription factor activity"/>
    <property type="evidence" value="ECO:0007669"/>
    <property type="project" value="InterPro"/>
</dbReference>
<feature type="domain" description="HTH gntR-type" evidence="4">
    <location>
        <begin position="13"/>
        <end position="81"/>
    </location>
</feature>